<gene>
    <name evidence="2" type="ORF">DEJ49_04080</name>
</gene>
<accession>A0A5P2CEP5</accession>
<evidence type="ECO:0000313" key="2">
    <source>
        <dbReference type="EMBL" id="QES40268.1"/>
    </source>
</evidence>
<evidence type="ECO:0000313" key="3">
    <source>
        <dbReference type="Proteomes" id="UP000324015"/>
    </source>
</evidence>
<feature type="region of interest" description="Disordered" evidence="1">
    <location>
        <begin position="1"/>
        <end position="71"/>
    </location>
</feature>
<evidence type="ECO:0008006" key="4">
    <source>
        <dbReference type="Google" id="ProtNLM"/>
    </source>
</evidence>
<proteinExistence type="predicted"/>
<evidence type="ECO:0000256" key="1">
    <source>
        <dbReference type="SAM" id="MobiDB-lite"/>
    </source>
</evidence>
<dbReference type="Gene3D" id="3.90.70.10">
    <property type="entry name" value="Cysteine proteinases"/>
    <property type="match status" value="1"/>
</dbReference>
<sequence length="239" mass="25100">MGGRMSFEGVYDDSDPQPGTDEGSTFEEPLLPDPTGDLAPAPDVGGPPQSSAPADFTPDPDATAGWHEQQAGHSCAVVGQEFLIDRFTGVDHTEEELAAVAEAHDWYRPGVGTPLEDVGNLLEYYDVPVERSQGESLDSLSTALSEGEGVLVALDSDELLAADPETLRLADAAGIPGQGADHVVQVIGFDRSDPGDPRVILNDPGRPDGAGLEVPEADFLAAWDDSERFTVIAGGNRHA</sequence>
<name>A0A5P2CEP5_STRVZ</name>
<dbReference type="EMBL" id="CP029191">
    <property type="protein sequence ID" value="QES40268.1"/>
    <property type="molecule type" value="Genomic_DNA"/>
</dbReference>
<protein>
    <recommendedName>
        <fullName evidence="4">Peptidase C39-like domain-containing protein</fullName>
    </recommendedName>
</protein>
<dbReference type="Proteomes" id="UP000324015">
    <property type="component" value="Chromosome"/>
</dbReference>
<dbReference type="AlphaFoldDB" id="A0A5P2CEP5"/>
<reference evidence="2 3" key="1">
    <citation type="submission" date="2018-05" db="EMBL/GenBank/DDBJ databases">
        <title>Streptomyces venezuelae.</title>
        <authorList>
            <person name="Kim W."/>
            <person name="Lee N."/>
            <person name="Cho B.-K."/>
        </authorList>
    </citation>
    <scope>NUCLEOTIDE SEQUENCE [LARGE SCALE GENOMIC DNA]</scope>
    <source>
        <strain evidence="2 3">ATCC 14585</strain>
    </source>
</reference>
<organism evidence="2 3">
    <name type="scientific">Streptomyces venezuelae</name>
    <dbReference type="NCBI Taxonomy" id="54571"/>
    <lineage>
        <taxon>Bacteria</taxon>
        <taxon>Bacillati</taxon>
        <taxon>Actinomycetota</taxon>
        <taxon>Actinomycetes</taxon>
        <taxon>Kitasatosporales</taxon>
        <taxon>Streptomycetaceae</taxon>
        <taxon>Streptomyces</taxon>
    </lineage>
</organism>